<evidence type="ECO:0000313" key="8">
    <source>
        <dbReference type="EMBL" id="ATX60371.1"/>
    </source>
</evidence>
<keyword evidence="3" id="KW-0238">DNA-binding</keyword>
<evidence type="ECO:0000256" key="4">
    <source>
        <dbReference type="ARBA" id="ARBA00023163"/>
    </source>
</evidence>
<dbReference type="SUPFAM" id="SSF54171">
    <property type="entry name" value="DNA-binding domain"/>
    <property type="match status" value="1"/>
</dbReference>
<dbReference type="FunFam" id="3.30.730.10:FF:000001">
    <property type="entry name" value="Ethylene-responsive transcription factor 2"/>
    <property type="match status" value="1"/>
</dbReference>
<name>A0A2H4Q7K1_9CONI</name>
<dbReference type="GO" id="GO:0003700">
    <property type="term" value="F:DNA-binding transcription factor activity"/>
    <property type="evidence" value="ECO:0007669"/>
    <property type="project" value="InterPro"/>
</dbReference>
<dbReference type="GO" id="GO:0003677">
    <property type="term" value="F:DNA binding"/>
    <property type="evidence" value="ECO:0007669"/>
    <property type="project" value="UniProtKB-KW"/>
</dbReference>
<protein>
    <submittedName>
        <fullName evidence="8">Ethylene-responsive transcription factor ERF3</fullName>
    </submittedName>
</protein>
<sequence>MAQLKSKRVLEENMNFDSLPLDENDSEDMVLFAVLKEALNLGWSPQEGSRNHSKMENLGKNGGFEGKKGGFGEKKEKTDSVGERKHYRGVRRRPWGKFAAEIRESASRRWLGTFDTEEEAAMAYDKAALLMRGSRALLNFPLDMVLSAIARDPKPHNLKRKRLRRTEAPQRAEHLQYQYQIPRVENEQMEEKSESSPESMEFENELMEKISESSPESQLTTESQSSSERVEFEDLGAEFLEELLNSSTEIDDCFGSLYQYSSQSLSCDLQLN</sequence>
<accession>A0A2H4Q7K1</accession>
<evidence type="ECO:0000256" key="3">
    <source>
        <dbReference type="ARBA" id="ARBA00023125"/>
    </source>
</evidence>
<proteinExistence type="predicted"/>
<dbReference type="InterPro" id="IPR036955">
    <property type="entry name" value="AP2/ERF_dom_sf"/>
</dbReference>
<feature type="domain" description="AP2/ERF" evidence="7">
    <location>
        <begin position="86"/>
        <end position="141"/>
    </location>
</feature>
<reference evidence="8" key="1">
    <citation type="submission" date="2017-01" db="EMBL/GenBank/DDBJ databases">
        <authorList>
            <person name="Mah S.A."/>
            <person name="Swanson W.J."/>
            <person name="Moy G.W."/>
            <person name="Vacquier V.D."/>
        </authorList>
    </citation>
    <scope>NUCLEOTIDE SEQUENCE</scope>
    <source>
        <tissue evidence="8">Root</tissue>
    </source>
</reference>
<organism evidence="8">
    <name type="scientific">Taxodium sp. 'Zhongshanshan'</name>
    <dbReference type="NCBI Taxonomy" id="1867930"/>
    <lineage>
        <taxon>Eukaryota</taxon>
        <taxon>Viridiplantae</taxon>
        <taxon>Streptophyta</taxon>
        <taxon>Embryophyta</taxon>
        <taxon>Tracheophyta</taxon>
        <taxon>Spermatophyta</taxon>
        <taxon>Pinopsida</taxon>
        <taxon>Pinidae</taxon>
        <taxon>Conifers II</taxon>
        <taxon>Cupressales</taxon>
        <taxon>Cupressaceae</taxon>
        <taxon>Taxodium</taxon>
    </lineage>
</organism>
<dbReference type="PROSITE" id="PS51032">
    <property type="entry name" value="AP2_ERF"/>
    <property type="match status" value="1"/>
</dbReference>
<evidence type="ECO:0000259" key="7">
    <source>
        <dbReference type="PROSITE" id="PS51032"/>
    </source>
</evidence>
<feature type="compositionally biased region" description="Basic and acidic residues" evidence="6">
    <location>
        <begin position="184"/>
        <end position="195"/>
    </location>
</feature>
<dbReference type="PRINTS" id="PR00367">
    <property type="entry name" value="ETHRSPELEMNT"/>
</dbReference>
<feature type="region of interest" description="Disordered" evidence="6">
    <location>
        <begin position="43"/>
        <end position="85"/>
    </location>
</feature>
<keyword evidence="5" id="KW-0539">Nucleus</keyword>
<dbReference type="PANTHER" id="PTHR31190:SF488">
    <property type="entry name" value="ETHYLENE-RESPONSIVE TRANSCRIPTION FACTOR ERF096"/>
    <property type="match status" value="1"/>
</dbReference>
<dbReference type="InterPro" id="IPR016177">
    <property type="entry name" value="DNA-bd_dom_sf"/>
</dbReference>
<evidence type="ECO:0000256" key="2">
    <source>
        <dbReference type="ARBA" id="ARBA00023015"/>
    </source>
</evidence>
<evidence type="ECO:0000256" key="5">
    <source>
        <dbReference type="ARBA" id="ARBA00023242"/>
    </source>
</evidence>
<dbReference type="Gene3D" id="3.30.730.10">
    <property type="entry name" value="AP2/ERF domain"/>
    <property type="match status" value="1"/>
</dbReference>
<comment type="subcellular location">
    <subcellularLocation>
        <location evidence="1">Nucleus</location>
    </subcellularLocation>
</comment>
<dbReference type="EMBL" id="KY463467">
    <property type="protein sequence ID" value="ATX60371.1"/>
    <property type="molecule type" value="Genomic_DNA"/>
</dbReference>
<feature type="region of interest" description="Disordered" evidence="6">
    <location>
        <begin position="180"/>
        <end position="232"/>
    </location>
</feature>
<dbReference type="CDD" id="cd00018">
    <property type="entry name" value="AP2"/>
    <property type="match status" value="1"/>
</dbReference>
<dbReference type="SMR" id="A0A2H4Q7K1"/>
<evidence type="ECO:0000256" key="1">
    <source>
        <dbReference type="ARBA" id="ARBA00004123"/>
    </source>
</evidence>
<gene>
    <name evidence="8" type="primary">ERF3</name>
</gene>
<dbReference type="GO" id="GO:0009873">
    <property type="term" value="P:ethylene-activated signaling pathway"/>
    <property type="evidence" value="ECO:0007669"/>
    <property type="project" value="InterPro"/>
</dbReference>
<feature type="compositionally biased region" description="Basic and acidic residues" evidence="6">
    <location>
        <begin position="65"/>
        <end position="84"/>
    </location>
</feature>
<feature type="compositionally biased region" description="Low complexity" evidence="6">
    <location>
        <begin position="212"/>
        <end position="227"/>
    </location>
</feature>
<dbReference type="GO" id="GO:0005634">
    <property type="term" value="C:nucleus"/>
    <property type="evidence" value="ECO:0007669"/>
    <property type="project" value="UniProtKB-SubCell"/>
</dbReference>
<dbReference type="AlphaFoldDB" id="A0A2H4Q7K1"/>
<keyword evidence="4" id="KW-0804">Transcription</keyword>
<evidence type="ECO:0000256" key="6">
    <source>
        <dbReference type="SAM" id="MobiDB-lite"/>
    </source>
</evidence>
<dbReference type="InterPro" id="IPR001471">
    <property type="entry name" value="AP2/ERF_dom"/>
</dbReference>
<dbReference type="InterPro" id="IPR044808">
    <property type="entry name" value="ERF_plant"/>
</dbReference>
<dbReference type="PANTHER" id="PTHR31190">
    <property type="entry name" value="DNA-BINDING DOMAIN"/>
    <property type="match status" value="1"/>
</dbReference>
<dbReference type="SMART" id="SM00380">
    <property type="entry name" value="AP2"/>
    <property type="match status" value="1"/>
</dbReference>
<keyword evidence="2" id="KW-0805">Transcription regulation</keyword>
<dbReference type="Pfam" id="PF00847">
    <property type="entry name" value="AP2"/>
    <property type="match status" value="1"/>
</dbReference>